<comment type="caution">
    <text evidence="2">The sequence shown here is derived from an EMBL/GenBank/DDBJ whole genome shotgun (WGS) entry which is preliminary data.</text>
</comment>
<dbReference type="AlphaFoldDB" id="A0A150WV24"/>
<evidence type="ECO:0000313" key="2">
    <source>
        <dbReference type="EMBL" id="KYG70142.1"/>
    </source>
</evidence>
<dbReference type="GO" id="GO:1902929">
    <property type="term" value="C:plasma membrane of growing cell tip"/>
    <property type="evidence" value="ECO:0007669"/>
    <property type="project" value="TreeGrafter"/>
</dbReference>
<evidence type="ECO:0000256" key="1">
    <source>
        <dbReference type="SAM" id="SignalP"/>
    </source>
</evidence>
<dbReference type="InterPro" id="IPR011047">
    <property type="entry name" value="Quinoprotein_ADH-like_sf"/>
</dbReference>
<evidence type="ECO:0000313" key="3">
    <source>
        <dbReference type="Proteomes" id="UP000075391"/>
    </source>
</evidence>
<dbReference type="PANTHER" id="PTHR31778:SF2">
    <property type="entry name" value="BUD SITE SELECTION PROTEIN RAX2"/>
    <property type="match status" value="1"/>
</dbReference>
<dbReference type="SUPFAM" id="SSF50998">
    <property type="entry name" value="Quinoprotein alcohol dehydrogenase-like"/>
    <property type="match status" value="1"/>
</dbReference>
<sequence length="1071" mass="112934">MKYLVWFVVGIALAGCSLDAQLLSNGSHSSLPSNNNIEKASAPTYCVNGDYASPLELGDGWTFLYGHFTQIGNCGFGIYGSNLNESKALVNVSGGELTRAVSDRDGGFYISGNFTEVGGVQRAGLARINSDGSLNKDFVAFGNLPHGVSATDEVSMVAGAGKVFVSGRFTSISNPFGSVVDTTTGLAKWSAADIRFTGEIEASVSDGQGGLYVGLSNSEYKGAYVGEVIHLHANGELDTSFNAQIFGNVKVLEFDSSTNTLYVGGSNLNSPTLASTPVVALRGDTGAIVSSWTPAITPAYTAVTDIVVTSTKVFISRINSYNSALPSLFALDKTTGAVLWQKSASSISGFTGLAYDGSKLYAVGGFFKVNGVNRSTLAIFDENGNMLANPTATPTSEVSSVLYADGYLYIGGWFTNIGGTPYHGLARYHTSDLTLDTWSPNPTQTAGFNTIKGMVYDGAGTLYVNGDFSFIGGKFASGVAAISTTGAGAVKDFNVNAAGGNGVSTVALGAGGLFVGGAFQSIGAPVISDFAALDAETGDAEIFDAQVLGGDVLSMTVSQDGHTLYASGDFEYILGQRRNGLAALNIADLSLKSWAPITTAGTFDKVKFVQEFNGTVYIHGFFTEPLGINLQTREYFAAIDQSGNVLPWQPTVTDINDVFDFQINDGVLYMVGRFNDVQNPNVAAYDLKAGGSLMITGQGFDGDRPDALVVRNGQVYVADGLDLIRLRTDLSESSISTLVRSYSTPIKGLALSDDEIFVGAADLGGPARYGAVLVNLNEAEILDWIPSPNMTQELQSVAVVRKVGDLLYIAGEGPDENWNPIGKLIVADLNSSTYQVHATDGPIKTMEVVGDVVFLSGGFGNIDGNARTGLASFKAGSLTTWQPSLDGSAMFMKAHQGVLYMGGEFTSANGEARTGLAAFDMATGNILPWNPLSTAGYDFAAGVRVQTLGDKLYIQYGYMLNDDYGQGVATVDASNSWGSWQPPADFDQESSWFIKDGKIYYFSTDVGEIVVADAVTLQPVAVSWELPAWDLSIDDQGTGLFWGNLNSRVPVDEVTGKPKISLQKLEGGIPE</sequence>
<keyword evidence="1" id="KW-0732">Signal</keyword>
<protein>
    <submittedName>
        <fullName evidence="2">Uncharacterized protein</fullName>
    </submittedName>
</protein>
<dbReference type="PROSITE" id="PS51257">
    <property type="entry name" value="PROKAR_LIPOPROTEIN"/>
    <property type="match status" value="1"/>
</dbReference>
<dbReference type="RefSeq" id="WP_063243050.1">
    <property type="nucleotide sequence ID" value="NZ_LUKF01000003.1"/>
</dbReference>
<dbReference type="InterPro" id="IPR015915">
    <property type="entry name" value="Kelch-typ_b-propeller"/>
</dbReference>
<feature type="chain" id="PRO_5007573718" evidence="1">
    <location>
        <begin position="21"/>
        <end position="1071"/>
    </location>
</feature>
<dbReference type="OrthoDB" id="8541759at2"/>
<organism evidence="2 3">
    <name type="scientific">Bdellovibrio bacteriovorus</name>
    <dbReference type="NCBI Taxonomy" id="959"/>
    <lineage>
        <taxon>Bacteria</taxon>
        <taxon>Pseudomonadati</taxon>
        <taxon>Bdellovibrionota</taxon>
        <taxon>Bdellovibrionia</taxon>
        <taxon>Bdellovibrionales</taxon>
        <taxon>Pseudobdellovibrionaceae</taxon>
        <taxon>Bdellovibrio</taxon>
    </lineage>
</organism>
<dbReference type="Proteomes" id="UP000075391">
    <property type="component" value="Unassembled WGS sequence"/>
</dbReference>
<proteinExistence type="predicted"/>
<name>A0A150WV24_BDEBC</name>
<feature type="signal peptide" evidence="1">
    <location>
        <begin position="1"/>
        <end position="20"/>
    </location>
</feature>
<dbReference type="PANTHER" id="PTHR31778">
    <property type="entry name" value="BUD SITE SELECTION PROTEIN RAX2"/>
    <property type="match status" value="1"/>
</dbReference>
<dbReference type="Pfam" id="PF17164">
    <property type="entry name" value="DUF5122"/>
    <property type="match status" value="2"/>
</dbReference>
<reference evidence="2 3" key="1">
    <citation type="submission" date="2016-03" db="EMBL/GenBank/DDBJ databases">
        <authorList>
            <person name="Ploux O."/>
        </authorList>
    </citation>
    <scope>NUCLEOTIDE SEQUENCE [LARGE SCALE GENOMIC DNA]</scope>
    <source>
        <strain evidence="2 3">BER2</strain>
    </source>
</reference>
<dbReference type="EMBL" id="LUKF01000003">
    <property type="protein sequence ID" value="KYG70142.1"/>
    <property type="molecule type" value="Genomic_DNA"/>
</dbReference>
<gene>
    <name evidence="2" type="ORF">AZI85_15775</name>
</gene>
<accession>A0A150WV24</accession>
<dbReference type="InterPro" id="IPR013431">
    <property type="entry name" value="Delta_60_rpt"/>
</dbReference>
<dbReference type="Gene3D" id="2.120.10.80">
    <property type="entry name" value="Kelch-type beta propeller"/>
    <property type="match status" value="1"/>
</dbReference>